<evidence type="ECO:0000313" key="2">
    <source>
        <dbReference type="Proteomes" id="UP000828048"/>
    </source>
</evidence>
<protein>
    <submittedName>
        <fullName evidence="1">Uncharacterized protein</fullName>
    </submittedName>
</protein>
<reference evidence="1 2" key="1">
    <citation type="journal article" date="2021" name="Hortic Res">
        <title>High-quality reference genome and annotation aids understanding of berry development for evergreen blueberry (Vaccinium darrowii).</title>
        <authorList>
            <person name="Yu J."/>
            <person name="Hulse-Kemp A.M."/>
            <person name="Babiker E."/>
            <person name="Staton M."/>
        </authorList>
    </citation>
    <scope>NUCLEOTIDE SEQUENCE [LARGE SCALE GENOMIC DNA]</scope>
    <source>
        <strain evidence="2">cv. NJ 8807/NJ 8810</strain>
        <tissue evidence="1">Young leaf</tissue>
    </source>
</reference>
<evidence type="ECO:0000313" key="1">
    <source>
        <dbReference type="EMBL" id="KAH7859883.1"/>
    </source>
</evidence>
<accession>A0ACB7Z236</accession>
<organism evidence="1 2">
    <name type="scientific">Vaccinium darrowii</name>
    <dbReference type="NCBI Taxonomy" id="229202"/>
    <lineage>
        <taxon>Eukaryota</taxon>
        <taxon>Viridiplantae</taxon>
        <taxon>Streptophyta</taxon>
        <taxon>Embryophyta</taxon>
        <taxon>Tracheophyta</taxon>
        <taxon>Spermatophyta</taxon>
        <taxon>Magnoliopsida</taxon>
        <taxon>eudicotyledons</taxon>
        <taxon>Gunneridae</taxon>
        <taxon>Pentapetalae</taxon>
        <taxon>asterids</taxon>
        <taxon>Ericales</taxon>
        <taxon>Ericaceae</taxon>
        <taxon>Vaccinioideae</taxon>
        <taxon>Vaccinieae</taxon>
        <taxon>Vaccinium</taxon>
    </lineage>
</organism>
<dbReference type="Proteomes" id="UP000828048">
    <property type="component" value="Chromosome 4"/>
</dbReference>
<gene>
    <name evidence="1" type="ORF">Vadar_006683</name>
</gene>
<sequence>MSKRWLRNGYTKASRLFKTGKPNPKGKKDFPVLDLQDILLQKKMLKKWSSNESIKEEIQALKKEFKVYRWSPDEPNKKPYLQSYFVGLSTCGSMVLEALQKIKAEDDSTLAYRRSCREGICGSCAMNIDGTNTVACLKPIDPNTSKPTTITPLPHMVVMKDLLVDLTNFYHQYNRDDFSDERLQALTEDKRCLHRCRTIKNCTITCPKSLDLAAAIHKTKARHLLSVPIEG</sequence>
<dbReference type="EMBL" id="CM037154">
    <property type="protein sequence ID" value="KAH7859883.1"/>
    <property type="molecule type" value="Genomic_DNA"/>
</dbReference>
<keyword evidence="2" id="KW-1185">Reference proteome</keyword>
<comment type="caution">
    <text evidence="1">The sequence shown here is derived from an EMBL/GenBank/DDBJ whole genome shotgun (WGS) entry which is preliminary data.</text>
</comment>
<proteinExistence type="predicted"/>
<name>A0ACB7Z236_9ERIC</name>